<dbReference type="OrthoDB" id="274752at2759"/>
<comment type="caution">
    <text evidence="1">The sequence shown here is derived from an EMBL/GenBank/DDBJ whole genome shotgun (WGS) entry which is preliminary data.</text>
</comment>
<sequence>MYSEAVPQHYCFDIMEKWIRLPIMKPGAEAGFVRELRAPPALTPPDVLEDVSEELAAYDAEDVHSETEALFGSSFEEEVLKDEEEAHSHGH</sequence>
<reference evidence="1" key="1">
    <citation type="submission" date="2021-06" db="EMBL/GenBank/DDBJ databases">
        <authorList>
            <person name="Kallberg Y."/>
            <person name="Tangrot J."/>
            <person name="Rosling A."/>
        </authorList>
    </citation>
    <scope>NUCLEOTIDE SEQUENCE</scope>
    <source>
        <strain evidence="1">FL966</strain>
    </source>
</reference>
<organism evidence="1 2">
    <name type="scientific">Cetraspora pellucida</name>
    <dbReference type="NCBI Taxonomy" id="1433469"/>
    <lineage>
        <taxon>Eukaryota</taxon>
        <taxon>Fungi</taxon>
        <taxon>Fungi incertae sedis</taxon>
        <taxon>Mucoromycota</taxon>
        <taxon>Glomeromycotina</taxon>
        <taxon>Glomeromycetes</taxon>
        <taxon>Diversisporales</taxon>
        <taxon>Gigasporaceae</taxon>
        <taxon>Cetraspora</taxon>
    </lineage>
</organism>
<proteinExistence type="predicted"/>
<evidence type="ECO:0000313" key="1">
    <source>
        <dbReference type="EMBL" id="CAG8490412.1"/>
    </source>
</evidence>
<dbReference type="AlphaFoldDB" id="A0A9N8ZFG1"/>
<keyword evidence="2" id="KW-1185">Reference proteome</keyword>
<dbReference type="EMBL" id="CAJVQA010000781">
    <property type="protein sequence ID" value="CAG8490412.1"/>
    <property type="molecule type" value="Genomic_DNA"/>
</dbReference>
<accession>A0A9N8ZFG1</accession>
<gene>
    <name evidence="1" type="ORF">CPELLU_LOCUS1953</name>
</gene>
<dbReference type="Proteomes" id="UP000789759">
    <property type="component" value="Unassembled WGS sequence"/>
</dbReference>
<name>A0A9N8ZFG1_9GLOM</name>
<evidence type="ECO:0000313" key="2">
    <source>
        <dbReference type="Proteomes" id="UP000789759"/>
    </source>
</evidence>
<protein>
    <submittedName>
        <fullName evidence="1">6746_t:CDS:1</fullName>
    </submittedName>
</protein>